<dbReference type="Proteomes" id="UP000821866">
    <property type="component" value="Unassembled WGS sequence"/>
</dbReference>
<comment type="caution">
    <text evidence="1">The sequence shown here is derived from an EMBL/GenBank/DDBJ whole genome shotgun (WGS) entry which is preliminary data.</text>
</comment>
<dbReference type="EMBL" id="JABSTU010000007">
    <property type="protein sequence ID" value="KAH8025321.1"/>
    <property type="molecule type" value="Genomic_DNA"/>
</dbReference>
<protein>
    <submittedName>
        <fullName evidence="1">Uncharacterized protein</fullName>
    </submittedName>
</protein>
<dbReference type="VEuPathDB" id="VectorBase:LOC119170189"/>
<name>A0A9J6DTP6_RHIMP</name>
<reference evidence="1" key="2">
    <citation type="submission" date="2021-09" db="EMBL/GenBank/DDBJ databases">
        <authorList>
            <person name="Jia N."/>
            <person name="Wang J."/>
            <person name="Shi W."/>
            <person name="Du L."/>
            <person name="Sun Y."/>
            <person name="Zhan W."/>
            <person name="Jiang J."/>
            <person name="Wang Q."/>
            <person name="Zhang B."/>
            <person name="Ji P."/>
            <person name="Sakyi L.B."/>
            <person name="Cui X."/>
            <person name="Yuan T."/>
            <person name="Jiang B."/>
            <person name="Yang W."/>
            <person name="Lam T.T.-Y."/>
            <person name="Chang Q."/>
            <person name="Ding S."/>
            <person name="Wang X."/>
            <person name="Zhu J."/>
            <person name="Ruan X."/>
            <person name="Zhao L."/>
            <person name="Wei J."/>
            <person name="Que T."/>
            <person name="Du C."/>
            <person name="Cheng J."/>
            <person name="Dai P."/>
            <person name="Han X."/>
            <person name="Huang E."/>
            <person name="Gao Y."/>
            <person name="Liu J."/>
            <person name="Shao H."/>
            <person name="Ye R."/>
            <person name="Li L."/>
            <person name="Wei W."/>
            <person name="Wang X."/>
            <person name="Wang C."/>
            <person name="Huo Q."/>
            <person name="Li W."/>
            <person name="Guo W."/>
            <person name="Chen H."/>
            <person name="Chen S."/>
            <person name="Zhou L."/>
            <person name="Zhou L."/>
            <person name="Ni X."/>
            <person name="Tian J."/>
            <person name="Zhou Y."/>
            <person name="Sheng Y."/>
            <person name="Liu T."/>
            <person name="Pan Y."/>
            <person name="Xia L."/>
            <person name="Li J."/>
            <person name="Zhao F."/>
            <person name="Cao W."/>
        </authorList>
    </citation>
    <scope>NUCLEOTIDE SEQUENCE</scope>
    <source>
        <strain evidence="1">Rmic-2018</strain>
        <tissue evidence="1">Larvae</tissue>
    </source>
</reference>
<dbReference type="AlphaFoldDB" id="A0A9J6DTP6"/>
<accession>A0A9J6DTP6</accession>
<evidence type="ECO:0000313" key="1">
    <source>
        <dbReference type="EMBL" id="KAH8025321.1"/>
    </source>
</evidence>
<organism evidence="1 2">
    <name type="scientific">Rhipicephalus microplus</name>
    <name type="common">Cattle tick</name>
    <name type="synonym">Boophilus microplus</name>
    <dbReference type="NCBI Taxonomy" id="6941"/>
    <lineage>
        <taxon>Eukaryota</taxon>
        <taxon>Metazoa</taxon>
        <taxon>Ecdysozoa</taxon>
        <taxon>Arthropoda</taxon>
        <taxon>Chelicerata</taxon>
        <taxon>Arachnida</taxon>
        <taxon>Acari</taxon>
        <taxon>Parasitiformes</taxon>
        <taxon>Ixodida</taxon>
        <taxon>Ixodoidea</taxon>
        <taxon>Ixodidae</taxon>
        <taxon>Rhipicephalinae</taxon>
        <taxon>Rhipicephalus</taxon>
        <taxon>Boophilus</taxon>
    </lineage>
</organism>
<gene>
    <name evidence="1" type="ORF">HPB51_006945</name>
</gene>
<evidence type="ECO:0000313" key="2">
    <source>
        <dbReference type="Proteomes" id="UP000821866"/>
    </source>
</evidence>
<keyword evidence="2" id="KW-1185">Reference proteome</keyword>
<reference evidence="1" key="1">
    <citation type="journal article" date="2020" name="Cell">
        <title>Large-Scale Comparative Analyses of Tick Genomes Elucidate Their Genetic Diversity and Vector Capacities.</title>
        <authorList>
            <consortium name="Tick Genome and Microbiome Consortium (TIGMIC)"/>
            <person name="Jia N."/>
            <person name="Wang J."/>
            <person name="Shi W."/>
            <person name="Du L."/>
            <person name="Sun Y."/>
            <person name="Zhan W."/>
            <person name="Jiang J.F."/>
            <person name="Wang Q."/>
            <person name="Zhang B."/>
            <person name="Ji P."/>
            <person name="Bell-Sakyi L."/>
            <person name="Cui X.M."/>
            <person name="Yuan T.T."/>
            <person name="Jiang B.G."/>
            <person name="Yang W.F."/>
            <person name="Lam T.T."/>
            <person name="Chang Q.C."/>
            <person name="Ding S.J."/>
            <person name="Wang X.J."/>
            <person name="Zhu J.G."/>
            <person name="Ruan X.D."/>
            <person name="Zhao L."/>
            <person name="Wei J.T."/>
            <person name="Ye R.Z."/>
            <person name="Que T.C."/>
            <person name="Du C.H."/>
            <person name="Zhou Y.H."/>
            <person name="Cheng J.X."/>
            <person name="Dai P.F."/>
            <person name="Guo W.B."/>
            <person name="Han X.H."/>
            <person name="Huang E.J."/>
            <person name="Li L.F."/>
            <person name="Wei W."/>
            <person name="Gao Y.C."/>
            <person name="Liu J.Z."/>
            <person name="Shao H.Z."/>
            <person name="Wang X."/>
            <person name="Wang C.C."/>
            <person name="Yang T.C."/>
            <person name="Huo Q.B."/>
            <person name="Li W."/>
            <person name="Chen H.Y."/>
            <person name="Chen S.E."/>
            <person name="Zhou L.G."/>
            <person name="Ni X.B."/>
            <person name="Tian J.H."/>
            <person name="Sheng Y."/>
            <person name="Liu T."/>
            <person name="Pan Y.S."/>
            <person name="Xia L.Y."/>
            <person name="Li J."/>
            <person name="Zhao F."/>
            <person name="Cao W.C."/>
        </authorList>
    </citation>
    <scope>NUCLEOTIDE SEQUENCE</scope>
    <source>
        <strain evidence="1">Rmic-2018</strain>
    </source>
</reference>
<sequence length="131" mass="14880">MRSARPPMVAEQARRLARQHAQRVADRERFLSEIYGAIFMPRQEEIRYAYEHAMEVHNLRDPLFGVTTHTEVVDSDDPYQTSKKPAFTTKARIHNETGFPTRPPECVSGHRLGTLAALSDHVDSRKDGGHG</sequence>
<proteinExistence type="predicted"/>